<dbReference type="InterPro" id="IPR002035">
    <property type="entry name" value="VWF_A"/>
</dbReference>
<dbReference type="PANTHER" id="PTHR22550:SF5">
    <property type="entry name" value="LEUCINE ZIPPER PROTEIN 4"/>
    <property type="match status" value="1"/>
</dbReference>
<keyword evidence="1" id="KW-1003">Cell membrane</keyword>
<protein>
    <submittedName>
        <fullName evidence="7">VWA domain-containing protein</fullName>
    </submittedName>
</protein>
<evidence type="ECO:0000256" key="3">
    <source>
        <dbReference type="ARBA" id="ARBA00022989"/>
    </source>
</evidence>
<dbReference type="InterPro" id="IPR036465">
    <property type="entry name" value="vWFA_dom_sf"/>
</dbReference>
<evidence type="ECO:0000313" key="8">
    <source>
        <dbReference type="Proteomes" id="UP000315217"/>
    </source>
</evidence>
<feature type="domain" description="VWFA" evidence="6">
    <location>
        <begin position="89"/>
        <end position="302"/>
    </location>
</feature>
<dbReference type="SMART" id="SM00327">
    <property type="entry name" value="VWA"/>
    <property type="match status" value="1"/>
</dbReference>
<evidence type="ECO:0000256" key="2">
    <source>
        <dbReference type="ARBA" id="ARBA00022692"/>
    </source>
</evidence>
<feature type="transmembrane region" description="Helical" evidence="5">
    <location>
        <begin position="6"/>
        <end position="25"/>
    </location>
</feature>
<sequence>GPVEFSWPVMLWGTLAAPLLLWGYVRVQRLRSRAEAALADAHLLRHLWIRPSALRRHLPVGFYVAAVALLTLAMARPIAAIPLPTNRAALILVIDVSKSMIGEDVKPNRLKAAQEAALQVLQWIPGSTKVGLITFSDYAQVLVPPTTERQPLRDAIAGLKVQQATGVGSAIIEALKALPERRELLGDRLNISAQQPAIPMLPAPAPGGSPAALPPAAILMFSDGISNLGVDPAVASSLAKDANVRIFGVGVGTPAGSVMQVEGQLVLVPFDSTLLQQIAQMTGGRYFEVRNADELRRVSRELGRDIGWERRRTEITSLLAAVAGVLMLTGGAFSLVWFRRIP</sequence>
<evidence type="ECO:0000256" key="1">
    <source>
        <dbReference type="ARBA" id="ARBA00022475"/>
    </source>
</evidence>
<dbReference type="PROSITE" id="PS50234">
    <property type="entry name" value="VWFA"/>
    <property type="match status" value="1"/>
</dbReference>
<accession>A0A537LR53</accession>
<evidence type="ECO:0000256" key="4">
    <source>
        <dbReference type="ARBA" id="ARBA00023136"/>
    </source>
</evidence>
<dbReference type="Proteomes" id="UP000315217">
    <property type="component" value="Unassembled WGS sequence"/>
</dbReference>
<keyword evidence="4 5" id="KW-0472">Membrane</keyword>
<dbReference type="SUPFAM" id="SSF53300">
    <property type="entry name" value="vWA-like"/>
    <property type="match status" value="1"/>
</dbReference>
<reference evidence="7 8" key="1">
    <citation type="journal article" date="2019" name="Nat. Microbiol.">
        <title>Mediterranean grassland soil C-N compound turnover is dependent on rainfall and depth, and is mediated by genomically divergent microorganisms.</title>
        <authorList>
            <person name="Diamond S."/>
            <person name="Andeer P.F."/>
            <person name="Li Z."/>
            <person name="Crits-Christoph A."/>
            <person name="Burstein D."/>
            <person name="Anantharaman K."/>
            <person name="Lane K.R."/>
            <person name="Thomas B.C."/>
            <person name="Pan C."/>
            <person name="Northen T.R."/>
            <person name="Banfield J.F."/>
        </authorList>
    </citation>
    <scope>NUCLEOTIDE SEQUENCE [LARGE SCALE GENOMIC DNA]</scope>
    <source>
        <strain evidence="7">NP_1</strain>
    </source>
</reference>
<keyword evidence="2 5" id="KW-0812">Transmembrane</keyword>
<dbReference type="PANTHER" id="PTHR22550">
    <property type="entry name" value="SPORE GERMINATION PROTEIN"/>
    <property type="match status" value="1"/>
</dbReference>
<feature type="transmembrane region" description="Helical" evidence="5">
    <location>
        <begin position="60"/>
        <end position="79"/>
    </location>
</feature>
<evidence type="ECO:0000259" key="6">
    <source>
        <dbReference type="PROSITE" id="PS50234"/>
    </source>
</evidence>
<dbReference type="Pfam" id="PF13519">
    <property type="entry name" value="VWA_2"/>
    <property type="match status" value="1"/>
</dbReference>
<feature type="transmembrane region" description="Helical" evidence="5">
    <location>
        <begin position="318"/>
        <end position="338"/>
    </location>
</feature>
<feature type="non-terminal residue" evidence="7">
    <location>
        <position position="1"/>
    </location>
</feature>
<name>A0A537LR53_9BACT</name>
<keyword evidence="3 5" id="KW-1133">Transmembrane helix</keyword>
<comment type="caution">
    <text evidence="7">The sequence shown here is derived from an EMBL/GenBank/DDBJ whole genome shotgun (WGS) entry which is preliminary data.</text>
</comment>
<proteinExistence type="predicted"/>
<gene>
    <name evidence="7" type="ORF">E6G98_07550</name>
</gene>
<dbReference type="EMBL" id="VBAI01000116">
    <property type="protein sequence ID" value="TMJ10466.1"/>
    <property type="molecule type" value="Genomic_DNA"/>
</dbReference>
<dbReference type="Gene3D" id="3.40.50.410">
    <property type="entry name" value="von Willebrand factor, type A domain"/>
    <property type="match status" value="1"/>
</dbReference>
<organism evidence="7 8">
    <name type="scientific">Candidatus Segetimicrobium genomatis</name>
    <dbReference type="NCBI Taxonomy" id="2569760"/>
    <lineage>
        <taxon>Bacteria</taxon>
        <taxon>Bacillati</taxon>
        <taxon>Candidatus Sysuimicrobiota</taxon>
        <taxon>Candidatus Sysuimicrobiia</taxon>
        <taxon>Candidatus Sysuimicrobiales</taxon>
        <taxon>Candidatus Segetimicrobiaceae</taxon>
        <taxon>Candidatus Segetimicrobium</taxon>
    </lineage>
</organism>
<evidence type="ECO:0000313" key="7">
    <source>
        <dbReference type="EMBL" id="TMJ10466.1"/>
    </source>
</evidence>
<dbReference type="AlphaFoldDB" id="A0A537LR53"/>
<dbReference type="InterPro" id="IPR050768">
    <property type="entry name" value="UPF0353/GerABKA_families"/>
</dbReference>
<evidence type="ECO:0000256" key="5">
    <source>
        <dbReference type="SAM" id="Phobius"/>
    </source>
</evidence>